<organism evidence="3">
    <name type="scientific">hydrothermal vent metagenome</name>
    <dbReference type="NCBI Taxonomy" id="652676"/>
    <lineage>
        <taxon>unclassified sequences</taxon>
        <taxon>metagenomes</taxon>
        <taxon>ecological metagenomes</taxon>
    </lineage>
</organism>
<dbReference type="InterPro" id="IPR036291">
    <property type="entry name" value="NAD(P)-bd_dom_sf"/>
</dbReference>
<dbReference type="EC" id="5.1.3.2" evidence="3"/>
<evidence type="ECO:0000256" key="1">
    <source>
        <dbReference type="ARBA" id="ARBA00023027"/>
    </source>
</evidence>
<dbReference type="GO" id="GO:0003978">
    <property type="term" value="F:UDP-glucose 4-epimerase activity"/>
    <property type="evidence" value="ECO:0007669"/>
    <property type="project" value="UniProtKB-EC"/>
</dbReference>
<sequence>MDKNGTKTALVLGAGGFIGSHLVVRLKKEGFWVRGVDLKKPEFSESQADEFIVGDLRDPAICRKVVDQSFDEVYQLAADMGGAGFIFSGDNDADIMHNSALINLNVLAVCQKLKVKRVFYSSSACMYPEHNQLDPDNPKTSEDSAYPANPDSEYGWEKLFSERLYLAFHRNFGLEVRVARFHNIFGPQGTWKDGREKAPAAMCRKVAEAAGGGSIEMWGDGKQTRSFLYIDECLEGILKLMRSDWTGPVNIGSEEMVTINELAEIVMEVAGKKLSIDHIDGPLGVRGRNSDNHLIFEKLGWKPSLPLIEGLRRTYSWIEEQVEQAVQTTV</sequence>
<keyword evidence="3" id="KW-0413">Isomerase</keyword>
<keyword evidence="1" id="KW-0520">NAD</keyword>
<name>A0A3B1D291_9ZZZZ</name>
<dbReference type="SUPFAM" id="SSF51735">
    <property type="entry name" value="NAD(P)-binding Rossmann-fold domains"/>
    <property type="match status" value="1"/>
</dbReference>
<dbReference type="Gene3D" id="3.40.50.720">
    <property type="entry name" value="NAD(P)-binding Rossmann-like Domain"/>
    <property type="match status" value="1"/>
</dbReference>
<gene>
    <name evidence="3" type="ORF">MNBD_NITROSPINAE05-1052</name>
</gene>
<protein>
    <submittedName>
        <fullName evidence="3">UDP-glucose 4-epimerase</fullName>
        <ecNumber evidence="3">5.1.3.2</ecNumber>
    </submittedName>
</protein>
<evidence type="ECO:0000259" key="2">
    <source>
        <dbReference type="Pfam" id="PF01370"/>
    </source>
</evidence>
<reference evidence="3" key="1">
    <citation type="submission" date="2018-06" db="EMBL/GenBank/DDBJ databases">
        <authorList>
            <person name="Zhirakovskaya E."/>
        </authorList>
    </citation>
    <scope>NUCLEOTIDE SEQUENCE</scope>
</reference>
<feature type="domain" description="NAD-dependent epimerase/dehydratase" evidence="2">
    <location>
        <begin position="9"/>
        <end position="252"/>
    </location>
</feature>
<evidence type="ECO:0000313" key="3">
    <source>
        <dbReference type="EMBL" id="VAX30893.1"/>
    </source>
</evidence>
<proteinExistence type="predicted"/>
<dbReference type="Pfam" id="PF01370">
    <property type="entry name" value="Epimerase"/>
    <property type="match status" value="1"/>
</dbReference>
<dbReference type="PANTHER" id="PTHR43574">
    <property type="entry name" value="EPIMERASE-RELATED"/>
    <property type="match status" value="1"/>
</dbReference>
<dbReference type="EMBL" id="UOGG01000133">
    <property type="protein sequence ID" value="VAX30893.1"/>
    <property type="molecule type" value="Genomic_DNA"/>
</dbReference>
<dbReference type="InterPro" id="IPR001509">
    <property type="entry name" value="Epimerase_deHydtase"/>
</dbReference>
<dbReference type="AlphaFoldDB" id="A0A3B1D291"/>
<dbReference type="Gene3D" id="3.90.25.10">
    <property type="entry name" value="UDP-galactose 4-epimerase, domain 1"/>
    <property type="match status" value="1"/>
</dbReference>
<accession>A0A3B1D291</accession>